<dbReference type="KEGG" id="adl:AURDEDRAFT_128085"/>
<dbReference type="PANTHER" id="PTHR38886">
    <property type="entry name" value="SESA DOMAIN-CONTAINING PROTEIN"/>
    <property type="match status" value="1"/>
</dbReference>
<dbReference type="Proteomes" id="UP000006514">
    <property type="component" value="Unassembled WGS sequence"/>
</dbReference>
<dbReference type="PANTHER" id="PTHR38886:SF1">
    <property type="entry name" value="NACHT-NTPASE AND P-LOOP NTPASES N-TERMINAL DOMAIN-CONTAINING PROTEIN"/>
    <property type="match status" value="1"/>
</dbReference>
<dbReference type="AlphaFoldDB" id="J0D1K7"/>
<name>J0D1K7_AURST</name>
<evidence type="ECO:0000313" key="2">
    <source>
        <dbReference type="Proteomes" id="UP000006514"/>
    </source>
</evidence>
<organism evidence="1 2">
    <name type="scientific">Auricularia subglabra (strain TFB-10046 / SS5)</name>
    <name type="common">White-rot fungus</name>
    <name type="synonym">Auricularia delicata (strain TFB10046)</name>
    <dbReference type="NCBI Taxonomy" id="717982"/>
    <lineage>
        <taxon>Eukaryota</taxon>
        <taxon>Fungi</taxon>
        <taxon>Dikarya</taxon>
        <taxon>Basidiomycota</taxon>
        <taxon>Agaricomycotina</taxon>
        <taxon>Agaricomycetes</taxon>
        <taxon>Auriculariales</taxon>
        <taxon>Auriculariaceae</taxon>
        <taxon>Auricularia</taxon>
    </lineage>
</organism>
<evidence type="ECO:0000313" key="1">
    <source>
        <dbReference type="EMBL" id="EJD39721.1"/>
    </source>
</evidence>
<accession>J0D1K7</accession>
<gene>
    <name evidence="1" type="ORF">AURDEDRAFT_128085</name>
</gene>
<protein>
    <recommendedName>
        <fullName evidence="3">Fungal N-terminal domain-containing protein</fullName>
    </recommendedName>
</protein>
<evidence type="ECO:0008006" key="3">
    <source>
        <dbReference type="Google" id="ProtNLM"/>
    </source>
</evidence>
<dbReference type="InParanoid" id="J0D1K7"/>
<dbReference type="OrthoDB" id="3055369at2759"/>
<reference evidence="2" key="1">
    <citation type="journal article" date="2012" name="Science">
        <title>The Paleozoic origin of enzymatic lignin decomposition reconstructed from 31 fungal genomes.</title>
        <authorList>
            <person name="Floudas D."/>
            <person name="Binder M."/>
            <person name="Riley R."/>
            <person name="Barry K."/>
            <person name="Blanchette R.A."/>
            <person name="Henrissat B."/>
            <person name="Martinez A.T."/>
            <person name="Otillar R."/>
            <person name="Spatafora J.W."/>
            <person name="Yadav J.S."/>
            <person name="Aerts A."/>
            <person name="Benoit I."/>
            <person name="Boyd A."/>
            <person name="Carlson A."/>
            <person name="Copeland A."/>
            <person name="Coutinho P.M."/>
            <person name="de Vries R.P."/>
            <person name="Ferreira P."/>
            <person name="Findley K."/>
            <person name="Foster B."/>
            <person name="Gaskell J."/>
            <person name="Glotzer D."/>
            <person name="Gorecki P."/>
            <person name="Heitman J."/>
            <person name="Hesse C."/>
            <person name="Hori C."/>
            <person name="Igarashi K."/>
            <person name="Jurgens J.A."/>
            <person name="Kallen N."/>
            <person name="Kersten P."/>
            <person name="Kohler A."/>
            <person name="Kuees U."/>
            <person name="Kumar T.K.A."/>
            <person name="Kuo A."/>
            <person name="LaButti K."/>
            <person name="Larrondo L.F."/>
            <person name="Lindquist E."/>
            <person name="Ling A."/>
            <person name="Lombard V."/>
            <person name="Lucas S."/>
            <person name="Lundell T."/>
            <person name="Martin R."/>
            <person name="McLaughlin D.J."/>
            <person name="Morgenstern I."/>
            <person name="Morin E."/>
            <person name="Murat C."/>
            <person name="Nagy L.G."/>
            <person name="Nolan M."/>
            <person name="Ohm R.A."/>
            <person name="Patyshakuliyeva A."/>
            <person name="Rokas A."/>
            <person name="Ruiz-Duenas F.J."/>
            <person name="Sabat G."/>
            <person name="Salamov A."/>
            <person name="Samejima M."/>
            <person name="Schmutz J."/>
            <person name="Slot J.C."/>
            <person name="St John F."/>
            <person name="Stenlid J."/>
            <person name="Sun H."/>
            <person name="Sun S."/>
            <person name="Syed K."/>
            <person name="Tsang A."/>
            <person name="Wiebenga A."/>
            <person name="Young D."/>
            <person name="Pisabarro A."/>
            <person name="Eastwood D.C."/>
            <person name="Martin F."/>
            <person name="Cullen D."/>
            <person name="Grigoriev I.V."/>
            <person name="Hibbett D.S."/>
        </authorList>
    </citation>
    <scope>NUCLEOTIDE SEQUENCE [LARGE SCALE GENOMIC DNA]</scope>
    <source>
        <strain evidence="2">TFB10046</strain>
    </source>
</reference>
<sequence>MPIVTFTAGSLGDIIAIIDLANQLRTALCEAKGAPAEVKALGSDLEDFVSVLKQAKLALLRHGSNFEPETQEGIKACLERCAATLSSIQHRVAVFATRLAARHGRQAVRAYLAALSWQFLGGRKEVEDLRARLSKHASLIHMWLSLSQCNGQRALHDTAVRTKVAVEGILCIVQARPPPVASRFPGFELYDRRTKTSYQAFAVVPLHLLAAYLEPLIAHIGAQHAELELNHEHRTWPPTCGPSKKGNHLRSLPSLPPEFAGAEGMIWLSRNTSILGAKLHIECRLVSPPAGHSHVVLGIPPFGQAPTYTEVLLEVLNGNGPDLGEPGLYEAERQRGCLVRRTSRYYSHLIRIAPPMEFVRLASSFASSESMTVWDGLRKLPDPDSIKSSSVIRELEHMKNYGRTPSSTERRMSLQEACDLAHQLHTELLALLHNAPPIKEDWITHSAMSEALWGSYMGRTATDFRYSDILGRLFDI</sequence>
<keyword evidence="2" id="KW-1185">Reference proteome</keyword>
<proteinExistence type="predicted"/>
<dbReference type="EMBL" id="JH687810">
    <property type="protein sequence ID" value="EJD39721.1"/>
    <property type="molecule type" value="Genomic_DNA"/>
</dbReference>